<dbReference type="AlphaFoldDB" id="A0A1S2YVP1"/>
<sequence length="601" mass="66758">MSSAGVTTLSPVSRETLLFPNGFCNPLHLSMDHDFIFVYLSYSGSLSPLRVLPSDTIESVKLKIQRNEGVPSLTNKQKLVCNGRELSRSNSLLKDYGVTEGNVLHLVIRLTDLQTISVRTCSGKEFTFQVERCRDVGYVKQQIAKKEKQFADPEQQEVVCNGELLDDQKLIDDVCSKYNDAVLHLFVRTKYADVEAGLDELSIAAKELNATKSYDANETSERDYVRKYDVSKEDAKREYEAIERIISRKALDRGLLLEPVIVNPKVELASDVWDMINSTCDGLESGNSPIRSAEGTGGAYFMLDSTGQKYVSVFKPIDEEPMAMNNPRGLPLSSDGEGLKKGTRVGQGAFREVAAYILDHPMSGRRSLFGDEKGFSGVPPTVMTKCLHKGFNHPGALTAKIGSLQMFVENNGSCEDMGPGAFPVKEVHKITVLDIRLANADRHAGNILLGREKENDQAVLIPIDHGYCLPTSFEDCTFEWLYWPQARQPYSQETVDYIMSLDAEEDIALLKFHGWDLPLECTRTLRISTMLLKKGVDRGMTPFSIGSLMCRESLHKESVIEGIVKAALDSVLPGTSEATFMESVSDIMDQHLDEITSSFNS</sequence>
<dbReference type="STRING" id="3827.A0A1S2YVP1"/>
<comment type="similarity">
    <text evidence="1">Belongs to the PI3/PI4-kinase family. Type II PI4K subfamily.</text>
</comment>
<dbReference type="eggNOG" id="KOG2381">
    <property type="taxonomic scope" value="Eukaryota"/>
</dbReference>
<reference evidence="9" key="1">
    <citation type="journal article" date="2013" name="Nat. Biotechnol.">
        <title>Draft genome sequence of chickpea (Cicer arietinum) provides a resource for trait improvement.</title>
        <authorList>
            <person name="Varshney R.K."/>
            <person name="Song C."/>
            <person name="Saxena R.K."/>
            <person name="Azam S."/>
            <person name="Yu S."/>
            <person name="Sharpe A.G."/>
            <person name="Cannon S."/>
            <person name="Baek J."/>
            <person name="Rosen B.D."/>
            <person name="Tar'an B."/>
            <person name="Millan T."/>
            <person name="Zhang X."/>
            <person name="Ramsay L.D."/>
            <person name="Iwata A."/>
            <person name="Wang Y."/>
            <person name="Nelson W."/>
            <person name="Farmer A.D."/>
            <person name="Gaur P.M."/>
            <person name="Soderlund C."/>
            <person name="Penmetsa R.V."/>
            <person name="Xu C."/>
            <person name="Bharti A.K."/>
            <person name="He W."/>
            <person name="Winter P."/>
            <person name="Zhao S."/>
            <person name="Hane J.K."/>
            <person name="Carrasquilla-Garcia N."/>
            <person name="Condie J.A."/>
            <person name="Upadhyaya H.D."/>
            <person name="Luo M.C."/>
            <person name="Thudi M."/>
            <person name="Gowda C.L."/>
            <person name="Singh N.P."/>
            <person name="Lichtenzveig J."/>
            <person name="Gali K.K."/>
            <person name="Rubio J."/>
            <person name="Nadarajan N."/>
            <person name="Dolezel J."/>
            <person name="Bansal K.C."/>
            <person name="Xu X."/>
            <person name="Edwards D."/>
            <person name="Zhang G."/>
            <person name="Kahl G."/>
            <person name="Gil J."/>
            <person name="Singh K.B."/>
            <person name="Datta S.K."/>
            <person name="Jackson S.A."/>
            <person name="Wang J."/>
            <person name="Cook D.R."/>
        </authorList>
    </citation>
    <scope>NUCLEOTIDE SEQUENCE [LARGE SCALE GENOMIC DNA]</scope>
    <source>
        <strain evidence="9">cv. CDC Frontier</strain>
    </source>
</reference>
<dbReference type="Pfam" id="PF00454">
    <property type="entry name" value="PI3_PI4_kinase"/>
    <property type="match status" value="1"/>
</dbReference>
<dbReference type="GeneID" id="101494857"/>
<evidence type="ECO:0000259" key="7">
    <source>
        <dbReference type="PROSITE" id="PS50053"/>
    </source>
</evidence>
<dbReference type="RefSeq" id="XP_004510670.1">
    <property type="nucleotide sequence ID" value="XM_004510613.3"/>
</dbReference>
<evidence type="ECO:0000256" key="2">
    <source>
        <dbReference type="ARBA" id="ARBA00012169"/>
    </source>
</evidence>
<reference evidence="10" key="2">
    <citation type="submission" date="2025-08" db="UniProtKB">
        <authorList>
            <consortium name="RefSeq"/>
        </authorList>
    </citation>
    <scope>IDENTIFICATION</scope>
    <source>
        <tissue evidence="10">Etiolated seedlings</tissue>
    </source>
</reference>
<dbReference type="PANTHER" id="PTHR45800:SF23">
    <property type="entry name" value="1-PHOSPHATIDYLINOSITOL 4-KINASE"/>
    <property type="match status" value="1"/>
</dbReference>
<dbReference type="SUPFAM" id="SSF54236">
    <property type="entry name" value="Ubiquitin-like"/>
    <property type="match status" value="2"/>
</dbReference>
<evidence type="ECO:0000313" key="10">
    <source>
        <dbReference type="RefSeq" id="XP_004510670.1"/>
    </source>
</evidence>
<dbReference type="PROSITE" id="PS50290">
    <property type="entry name" value="PI3_4_KINASE_3"/>
    <property type="match status" value="1"/>
</dbReference>
<dbReference type="Gene3D" id="3.10.20.90">
    <property type="entry name" value="Phosphatidylinositol 3-kinase Catalytic Subunit, Chain A, domain 1"/>
    <property type="match status" value="2"/>
</dbReference>
<dbReference type="KEGG" id="cam:101494857"/>
<proteinExistence type="inferred from homology"/>
<dbReference type="InterPro" id="IPR044571">
    <property type="entry name" value="P4KG1-8"/>
</dbReference>
<feature type="domain" description="Ubiquitin-like" evidence="7">
    <location>
        <begin position="36"/>
        <end position="109"/>
    </location>
</feature>
<keyword evidence="4" id="KW-0547">Nucleotide-binding</keyword>
<evidence type="ECO:0000256" key="1">
    <source>
        <dbReference type="ARBA" id="ARBA00008941"/>
    </source>
</evidence>
<feature type="domain" description="PI3K/PI4K catalytic" evidence="8">
    <location>
        <begin position="286"/>
        <end position="579"/>
    </location>
</feature>
<dbReference type="InterPro" id="IPR000626">
    <property type="entry name" value="Ubiquitin-like_dom"/>
</dbReference>
<dbReference type="CDD" id="cd17039">
    <property type="entry name" value="Ubl_ubiquitin_like"/>
    <property type="match status" value="1"/>
</dbReference>
<dbReference type="OrthoDB" id="5839at2759"/>
<feature type="domain" description="Ubiquitin-like" evidence="7">
    <location>
        <begin position="114"/>
        <end position="173"/>
    </location>
</feature>
<keyword evidence="6" id="KW-0067">ATP-binding</keyword>
<dbReference type="Proteomes" id="UP000087171">
    <property type="component" value="Chromosome Ca7"/>
</dbReference>
<keyword evidence="3" id="KW-0808">Transferase</keyword>
<evidence type="ECO:0000256" key="3">
    <source>
        <dbReference type="ARBA" id="ARBA00022679"/>
    </source>
</evidence>
<dbReference type="SMART" id="SM00213">
    <property type="entry name" value="UBQ"/>
    <property type="match status" value="2"/>
</dbReference>
<dbReference type="PaxDb" id="3827-XP_004510670.1"/>
<organism evidence="9 10">
    <name type="scientific">Cicer arietinum</name>
    <name type="common">Chickpea</name>
    <name type="synonym">Garbanzo</name>
    <dbReference type="NCBI Taxonomy" id="3827"/>
    <lineage>
        <taxon>Eukaryota</taxon>
        <taxon>Viridiplantae</taxon>
        <taxon>Streptophyta</taxon>
        <taxon>Embryophyta</taxon>
        <taxon>Tracheophyta</taxon>
        <taxon>Spermatophyta</taxon>
        <taxon>Magnoliopsida</taxon>
        <taxon>eudicotyledons</taxon>
        <taxon>Gunneridae</taxon>
        <taxon>Pentapetalae</taxon>
        <taxon>rosids</taxon>
        <taxon>fabids</taxon>
        <taxon>Fabales</taxon>
        <taxon>Fabaceae</taxon>
        <taxon>Papilionoideae</taxon>
        <taxon>50 kb inversion clade</taxon>
        <taxon>NPAAA clade</taxon>
        <taxon>Hologalegina</taxon>
        <taxon>IRL clade</taxon>
        <taxon>Cicereae</taxon>
        <taxon>Cicer</taxon>
    </lineage>
</organism>
<gene>
    <name evidence="10" type="primary">LOC101494857</name>
</gene>
<dbReference type="InterPro" id="IPR029071">
    <property type="entry name" value="Ubiquitin-like_domsf"/>
</dbReference>
<dbReference type="eggNOG" id="KOG0001">
    <property type="taxonomic scope" value="Eukaryota"/>
</dbReference>
<dbReference type="SUPFAM" id="SSF56112">
    <property type="entry name" value="Protein kinase-like (PK-like)"/>
    <property type="match status" value="1"/>
</dbReference>
<dbReference type="PROSITE" id="PS50053">
    <property type="entry name" value="UBIQUITIN_2"/>
    <property type="match status" value="2"/>
</dbReference>
<dbReference type="InterPro" id="IPR011009">
    <property type="entry name" value="Kinase-like_dom_sf"/>
</dbReference>
<name>A0A1S2YVP1_CICAR</name>
<evidence type="ECO:0000256" key="4">
    <source>
        <dbReference type="ARBA" id="ARBA00022741"/>
    </source>
</evidence>
<dbReference type="InterPro" id="IPR000403">
    <property type="entry name" value="PI3/4_kinase_cat_dom"/>
</dbReference>
<evidence type="ECO:0000256" key="5">
    <source>
        <dbReference type="ARBA" id="ARBA00022777"/>
    </source>
</evidence>
<protein>
    <recommendedName>
        <fullName evidence="2">1-phosphatidylinositol 4-kinase</fullName>
        <ecNumber evidence="2">2.7.1.67</ecNumber>
    </recommendedName>
</protein>
<dbReference type="GO" id="GO:0004430">
    <property type="term" value="F:1-phosphatidylinositol 4-kinase activity"/>
    <property type="evidence" value="ECO:0007669"/>
    <property type="project" value="UniProtKB-EC"/>
</dbReference>
<keyword evidence="9" id="KW-1185">Reference proteome</keyword>
<evidence type="ECO:0000256" key="6">
    <source>
        <dbReference type="ARBA" id="ARBA00022840"/>
    </source>
</evidence>
<evidence type="ECO:0000259" key="8">
    <source>
        <dbReference type="PROSITE" id="PS50290"/>
    </source>
</evidence>
<evidence type="ECO:0000313" key="9">
    <source>
        <dbReference type="Proteomes" id="UP000087171"/>
    </source>
</evidence>
<dbReference type="GO" id="GO:0005524">
    <property type="term" value="F:ATP binding"/>
    <property type="evidence" value="ECO:0007669"/>
    <property type="project" value="UniProtKB-KW"/>
</dbReference>
<keyword evidence="5" id="KW-0418">Kinase</keyword>
<dbReference type="Pfam" id="PF00240">
    <property type="entry name" value="ubiquitin"/>
    <property type="match status" value="2"/>
</dbReference>
<accession>A0A1S2YVP1</accession>
<dbReference type="EC" id="2.7.1.67" evidence="2"/>
<dbReference type="PANTHER" id="PTHR45800">
    <property type="entry name" value="PHOSPHATIDYLINOSITOL 4-KINASE GAMMA"/>
    <property type="match status" value="1"/>
</dbReference>